<feature type="transmembrane region" description="Helical" evidence="1">
    <location>
        <begin position="45"/>
        <end position="64"/>
    </location>
</feature>
<organism evidence="2">
    <name type="scientific">marine metagenome</name>
    <dbReference type="NCBI Taxonomy" id="408172"/>
    <lineage>
        <taxon>unclassified sequences</taxon>
        <taxon>metagenomes</taxon>
        <taxon>ecological metagenomes</taxon>
    </lineage>
</organism>
<evidence type="ECO:0000313" key="2">
    <source>
        <dbReference type="EMBL" id="SUZ86583.1"/>
    </source>
</evidence>
<feature type="transmembrane region" description="Helical" evidence="1">
    <location>
        <begin position="116"/>
        <end position="137"/>
    </location>
</feature>
<feature type="transmembrane region" description="Helical" evidence="1">
    <location>
        <begin position="12"/>
        <end position="33"/>
    </location>
</feature>
<keyword evidence="1" id="KW-1133">Transmembrane helix</keyword>
<protein>
    <submittedName>
        <fullName evidence="2">Uncharacterized protein</fullName>
    </submittedName>
</protein>
<evidence type="ECO:0000256" key="1">
    <source>
        <dbReference type="SAM" id="Phobius"/>
    </source>
</evidence>
<name>A0A381RB14_9ZZZZ</name>
<proteinExistence type="predicted"/>
<feature type="transmembrane region" description="Helical" evidence="1">
    <location>
        <begin position="76"/>
        <end position="96"/>
    </location>
</feature>
<keyword evidence="1" id="KW-0812">Transmembrane</keyword>
<reference evidence="2" key="1">
    <citation type="submission" date="2018-05" db="EMBL/GenBank/DDBJ databases">
        <authorList>
            <person name="Lanie J.A."/>
            <person name="Ng W.-L."/>
            <person name="Kazmierczak K.M."/>
            <person name="Andrzejewski T.M."/>
            <person name="Davidsen T.M."/>
            <person name="Wayne K.J."/>
            <person name="Tettelin H."/>
            <person name="Glass J.I."/>
            <person name="Rusch D."/>
            <person name="Podicherti R."/>
            <person name="Tsui H.-C.T."/>
            <person name="Winkler M.E."/>
        </authorList>
    </citation>
    <scope>NUCLEOTIDE SEQUENCE</scope>
</reference>
<accession>A0A381RB14</accession>
<sequence length="145" mass="15633">MERVIALSIRAGLSLIIGFVIGAFFLIATPLIGTLMFNPPVSPPMWFLSLSVGLGCGLAAFLCFFKPESDHKINGVTLLISSTTGMLGGYIGTFLSNPEGVRNQRMVASSLTSPDVAPFVYMGVLLATVATGTWYAYRLWTYNED</sequence>
<keyword evidence="1" id="KW-0472">Membrane</keyword>
<dbReference type="EMBL" id="UINC01001689">
    <property type="protein sequence ID" value="SUZ86583.1"/>
    <property type="molecule type" value="Genomic_DNA"/>
</dbReference>
<dbReference type="AlphaFoldDB" id="A0A381RB14"/>
<gene>
    <name evidence="2" type="ORF">METZ01_LOCUS39437</name>
</gene>